<dbReference type="Gene3D" id="3.40.630.30">
    <property type="match status" value="1"/>
</dbReference>
<organism evidence="6 7">
    <name type="scientific">Noviherbaspirillum galbum</name>
    <dbReference type="NCBI Taxonomy" id="2709383"/>
    <lineage>
        <taxon>Bacteria</taxon>
        <taxon>Pseudomonadati</taxon>
        <taxon>Pseudomonadota</taxon>
        <taxon>Betaproteobacteria</taxon>
        <taxon>Burkholderiales</taxon>
        <taxon>Oxalobacteraceae</taxon>
        <taxon>Noviherbaspirillum</taxon>
    </lineage>
</organism>
<protein>
    <submittedName>
        <fullName evidence="6">GNAT family N-acetyltransferase</fullName>
    </submittedName>
</protein>
<dbReference type="EMBL" id="JAAIVB010000036">
    <property type="protein sequence ID" value="NEX61447.1"/>
    <property type="molecule type" value="Genomic_DNA"/>
</dbReference>
<feature type="domain" description="N-acetyltransferase" evidence="5">
    <location>
        <begin position="14"/>
        <end position="179"/>
    </location>
</feature>
<dbReference type="GO" id="GO:0016747">
    <property type="term" value="F:acyltransferase activity, transferring groups other than amino-acyl groups"/>
    <property type="evidence" value="ECO:0007669"/>
    <property type="project" value="InterPro"/>
</dbReference>
<dbReference type="PANTHER" id="PTHR43792:SF8">
    <property type="entry name" value="[RIBOSOMAL PROTEIN US5]-ALANINE N-ACETYLTRANSFERASE"/>
    <property type="match status" value="1"/>
</dbReference>
<sequence>MQAPFFPEIETPRLRIRPMTARDLPALVRVNADDQVTRYLPFPSWRSMHDAEGWMGSMLRLQEQGNTFCFVVAERDGRVIGNCFLFHLERDNARAEIGYALARAYWGRGYMREAMTAFIDRAFGDLRLRRLEAEIDVRNASSAGLLARLGFHQEGLLRERWNLRGEVSDASLYGLLRGEWEARRDILTATTTGAAMQQSRLRPAGAPVRWPAPDPRVRSSA</sequence>
<dbReference type="InterPro" id="IPR051531">
    <property type="entry name" value="N-acetyltransferase"/>
</dbReference>
<dbReference type="CDD" id="cd04301">
    <property type="entry name" value="NAT_SF"/>
    <property type="match status" value="1"/>
</dbReference>
<feature type="region of interest" description="Disordered" evidence="4">
    <location>
        <begin position="195"/>
        <end position="221"/>
    </location>
</feature>
<accession>A0A6B3SL17</accession>
<dbReference type="Pfam" id="PF13302">
    <property type="entry name" value="Acetyltransf_3"/>
    <property type="match status" value="1"/>
</dbReference>
<dbReference type="InterPro" id="IPR016181">
    <property type="entry name" value="Acyl_CoA_acyltransferase"/>
</dbReference>
<dbReference type="SUPFAM" id="SSF55729">
    <property type="entry name" value="Acyl-CoA N-acyltransferases (Nat)"/>
    <property type="match status" value="1"/>
</dbReference>
<reference evidence="6 7" key="1">
    <citation type="submission" date="2020-02" db="EMBL/GenBank/DDBJ databases">
        <authorList>
            <person name="Kim M.K."/>
        </authorList>
    </citation>
    <scope>NUCLEOTIDE SEQUENCE [LARGE SCALE GENOMIC DNA]</scope>
    <source>
        <strain evidence="6 7">17J57-3</strain>
    </source>
</reference>
<gene>
    <name evidence="6" type="ORF">G3574_10175</name>
</gene>
<evidence type="ECO:0000313" key="7">
    <source>
        <dbReference type="Proteomes" id="UP000482155"/>
    </source>
</evidence>
<evidence type="ECO:0000256" key="3">
    <source>
        <dbReference type="ARBA" id="ARBA00038502"/>
    </source>
</evidence>
<dbReference type="PROSITE" id="PS51186">
    <property type="entry name" value="GNAT"/>
    <property type="match status" value="1"/>
</dbReference>
<name>A0A6B3SL17_9BURK</name>
<keyword evidence="2" id="KW-0012">Acyltransferase</keyword>
<evidence type="ECO:0000256" key="1">
    <source>
        <dbReference type="ARBA" id="ARBA00022679"/>
    </source>
</evidence>
<dbReference type="PANTHER" id="PTHR43792">
    <property type="entry name" value="GNAT FAMILY, PUTATIVE (AFU_ORTHOLOGUE AFUA_3G00765)-RELATED-RELATED"/>
    <property type="match status" value="1"/>
</dbReference>
<evidence type="ECO:0000259" key="5">
    <source>
        <dbReference type="PROSITE" id="PS51186"/>
    </source>
</evidence>
<dbReference type="RefSeq" id="WP_163962673.1">
    <property type="nucleotide sequence ID" value="NZ_JAAIVB010000036.1"/>
</dbReference>
<comment type="caution">
    <text evidence="6">The sequence shown here is derived from an EMBL/GenBank/DDBJ whole genome shotgun (WGS) entry which is preliminary data.</text>
</comment>
<dbReference type="InterPro" id="IPR000182">
    <property type="entry name" value="GNAT_dom"/>
</dbReference>
<keyword evidence="1 6" id="KW-0808">Transferase</keyword>
<evidence type="ECO:0000313" key="6">
    <source>
        <dbReference type="EMBL" id="NEX61447.1"/>
    </source>
</evidence>
<dbReference type="AlphaFoldDB" id="A0A6B3SL17"/>
<comment type="similarity">
    <text evidence="3">Belongs to the acetyltransferase family. RimJ subfamily.</text>
</comment>
<evidence type="ECO:0000256" key="4">
    <source>
        <dbReference type="SAM" id="MobiDB-lite"/>
    </source>
</evidence>
<dbReference type="Proteomes" id="UP000482155">
    <property type="component" value="Unassembled WGS sequence"/>
</dbReference>
<keyword evidence="7" id="KW-1185">Reference proteome</keyword>
<evidence type="ECO:0000256" key="2">
    <source>
        <dbReference type="ARBA" id="ARBA00023315"/>
    </source>
</evidence>
<proteinExistence type="inferred from homology"/>